<dbReference type="EMBL" id="JACHNB010000001">
    <property type="protein sequence ID" value="MBB4743182.1"/>
    <property type="molecule type" value="Genomic_DNA"/>
</dbReference>
<keyword evidence="3" id="KW-1185">Reference proteome</keyword>
<feature type="chain" id="PRO_5031205547" description="DUF4352 domain-containing protein" evidence="1">
    <location>
        <begin position="23"/>
        <end position="159"/>
    </location>
</feature>
<evidence type="ECO:0008006" key="4">
    <source>
        <dbReference type="Google" id="ProtNLM"/>
    </source>
</evidence>
<name>A0A7W7H3V9_9ACTN</name>
<feature type="signal peptide" evidence="1">
    <location>
        <begin position="1"/>
        <end position="22"/>
    </location>
</feature>
<dbReference type="AlphaFoldDB" id="A0A7W7H3V9"/>
<gene>
    <name evidence="2" type="ORF">BJY16_006641</name>
</gene>
<accession>A0A7W7H3V9</accession>
<dbReference type="Proteomes" id="UP000546162">
    <property type="component" value="Unassembled WGS sequence"/>
</dbReference>
<evidence type="ECO:0000313" key="3">
    <source>
        <dbReference type="Proteomes" id="UP000546162"/>
    </source>
</evidence>
<proteinExistence type="predicted"/>
<evidence type="ECO:0000313" key="2">
    <source>
        <dbReference type="EMBL" id="MBB4743182.1"/>
    </source>
</evidence>
<organism evidence="2 3">
    <name type="scientific">Actinoplanes octamycinicus</name>
    <dbReference type="NCBI Taxonomy" id="135948"/>
    <lineage>
        <taxon>Bacteria</taxon>
        <taxon>Bacillati</taxon>
        <taxon>Actinomycetota</taxon>
        <taxon>Actinomycetes</taxon>
        <taxon>Micromonosporales</taxon>
        <taxon>Micromonosporaceae</taxon>
        <taxon>Actinoplanes</taxon>
    </lineage>
</organism>
<reference evidence="2 3" key="1">
    <citation type="submission" date="2020-08" db="EMBL/GenBank/DDBJ databases">
        <title>Sequencing the genomes of 1000 actinobacteria strains.</title>
        <authorList>
            <person name="Klenk H.-P."/>
        </authorList>
    </citation>
    <scope>NUCLEOTIDE SEQUENCE [LARGE SCALE GENOMIC DNA]</scope>
    <source>
        <strain evidence="2 3">DSM 45809</strain>
    </source>
</reference>
<protein>
    <recommendedName>
        <fullName evidence="4">DUF4352 domain-containing protein</fullName>
    </recommendedName>
</protein>
<dbReference type="RefSeq" id="WP_185043483.1">
    <property type="nucleotide sequence ID" value="NZ_BAABFG010000005.1"/>
</dbReference>
<sequence length="159" mass="16027">MRKARIGGVAAAALIGAGLALATGGAPAGGPHPAVPVLTAGLGTPVTQEGVFEYTVRSFACRIDCRLDITVRNLGTTAREPGIAFARIYDSAGIAHLPDAMAQIRADGSGPSLLDELAPGAVITSQLVYPVPDGPPVTSVVLRESPSAAGIRIALPSHT</sequence>
<keyword evidence="1" id="KW-0732">Signal</keyword>
<comment type="caution">
    <text evidence="2">The sequence shown here is derived from an EMBL/GenBank/DDBJ whole genome shotgun (WGS) entry which is preliminary data.</text>
</comment>
<evidence type="ECO:0000256" key="1">
    <source>
        <dbReference type="SAM" id="SignalP"/>
    </source>
</evidence>